<dbReference type="PROSITE" id="PS50231">
    <property type="entry name" value="RICIN_B_LECTIN"/>
    <property type="match status" value="1"/>
</dbReference>
<dbReference type="AlphaFoldDB" id="A0A4S4LSL2"/>
<sequence length="140" mass="15720">MGIERGATYSLVNVKSGTALDLSGADGRSIIGYGFHGHGNQQWVLEQPNGSEWTFRSVETGKYLDIDGEPGNGTLIVASDYPREWDIWPDEQDDSVYRIFIHNTSYNVDLSDHGNPNPGTPVTLWSKWEGTNQTWRFERA</sequence>
<accession>A0A4S4LSL2</accession>
<evidence type="ECO:0000259" key="1">
    <source>
        <dbReference type="Pfam" id="PF14200"/>
    </source>
</evidence>
<comment type="caution">
    <text evidence="2">The sequence shown here is derived from an EMBL/GenBank/DDBJ whole genome shotgun (WGS) entry which is preliminary data.</text>
</comment>
<reference evidence="2 3" key="1">
    <citation type="submission" date="2019-02" db="EMBL/GenBank/DDBJ databases">
        <title>Genome sequencing of the rare red list fungi Bondarzewia mesenterica.</title>
        <authorList>
            <person name="Buettner E."/>
            <person name="Kellner H."/>
        </authorList>
    </citation>
    <scope>NUCLEOTIDE SEQUENCE [LARGE SCALE GENOMIC DNA]</scope>
    <source>
        <strain evidence="2 3">DSM 108281</strain>
    </source>
</reference>
<proteinExistence type="predicted"/>
<dbReference type="CDD" id="cd23422">
    <property type="entry name" value="beta-trefoil_Ricin_MPL_CNL"/>
    <property type="match status" value="1"/>
</dbReference>
<feature type="domain" description="Ricin B lectin" evidence="1">
    <location>
        <begin position="40"/>
        <end position="125"/>
    </location>
</feature>
<dbReference type="EMBL" id="SGPL01000211">
    <property type="protein sequence ID" value="THH15412.1"/>
    <property type="molecule type" value="Genomic_DNA"/>
</dbReference>
<keyword evidence="3" id="KW-1185">Reference proteome</keyword>
<dbReference type="Proteomes" id="UP000310158">
    <property type="component" value="Unassembled WGS sequence"/>
</dbReference>
<organism evidence="2 3">
    <name type="scientific">Bondarzewia mesenterica</name>
    <dbReference type="NCBI Taxonomy" id="1095465"/>
    <lineage>
        <taxon>Eukaryota</taxon>
        <taxon>Fungi</taxon>
        <taxon>Dikarya</taxon>
        <taxon>Basidiomycota</taxon>
        <taxon>Agaricomycotina</taxon>
        <taxon>Agaricomycetes</taxon>
        <taxon>Russulales</taxon>
        <taxon>Bondarzewiaceae</taxon>
        <taxon>Bondarzewia</taxon>
    </lineage>
</organism>
<dbReference type="InterPro" id="IPR035992">
    <property type="entry name" value="Ricin_B-like_lectins"/>
</dbReference>
<dbReference type="SUPFAM" id="SSF50370">
    <property type="entry name" value="Ricin B-like lectins"/>
    <property type="match status" value="1"/>
</dbReference>
<dbReference type="InterPro" id="IPR000772">
    <property type="entry name" value="Ricin_B_lectin"/>
</dbReference>
<evidence type="ECO:0000313" key="3">
    <source>
        <dbReference type="Proteomes" id="UP000310158"/>
    </source>
</evidence>
<gene>
    <name evidence="2" type="ORF">EW146_g5051</name>
</gene>
<dbReference type="OrthoDB" id="2131701at2759"/>
<dbReference type="Pfam" id="PF14200">
    <property type="entry name" value="RicinB_lectin_2"/>
    <property type="match status" value="1"/>
</dbReference>
<name>A0A4S4LSL2_9AGAM</name>
<evidence type="ECO:0000313" key="2">
    <source>
        <dbReference type="EMBL" id="THH15412.1"/>
    </source>
</evidence>
<protein>
    <recommendedName>
        <fullName evidence="1">Ricin B lectin domain-containing protein</fullName>
    </recommendedName>
</protein>
<dbReference type="Gene3D" id="2.80.10.50">
    <property type="match status" value="1"/>
</dbReference>